<gene>
    <name evidence="3" type="ORF">PDIGIT_LOCUS11607</name>
</gene>
<evidence type="ECO:0000256" key="1">
    <source>
        <dbReference type="SAM" id="MobiDB-lite"/>
    </source>
</evidence>
<dbReference type="Proteomes" id="UP001152607">
    <property type="component" value="Unassembled WGS sequence"/>
</dbReference>
<feature type="transmembrane region" description="Helical" evidence="2">
    <location>
        <begin position="123"/>
        <end position="142"/>
    </location>
</feature>
<feature type="transmembrane region" description="Helical" evidence="2">
    <location>
        <begin position="67"/>
        <end position="84"/>
    </location>
</feature>
<accession>A0A9W4XNK1</accession>
<keyword evidence="2" id="KW-1133">Transmembrane helix</keyword>
<dbReference type="PANTHER" id="PTHR28008">
    <property type="entry name" value="DOMAIN PROTEIN, PUTATIVE (AFU_ORTHOLOGUE AFUA_3G10980)-RELATED"/>
    <property type="match status" value="1"/>
</dbReference>
<dbReference type="PANTHER" id="PTHR28008:SF1">
    <property type="entry name" value="DOMAIN PROTEIN, PUTATIVE (AFU_ORTHOLOGUE AFUA_3G10980)-RELATED"/>
    <property type="match status" value="1"/>
</dbReference>
<feature type="transmembrane region" description="Helical" evidence="2">
    <location>
        <begin position="154"/>
        <end position="174"/>
    </location>
</feature>
<evidence type="ECO:0000313" key="3">
    <source>
        <dbReference type="EMBL" id="CAI6338479.1"/>
    </source>
</evidence>
<keyword evidence="4" id="KW-1185">Reference proteome</keyword>
<keyword evidence="2" id="KW-0812">Transmembrane</keyword>
<keyword evidence="2" id="KW-0472">Membrane</keyword>
<feature type="region of interest" description="Disordered" evidence="1">
    <location>
        <begin position="193"/>
        <end position="258"/>
    </location>
</feature>
<reference evidence="3" key="1">
    <citation type="submission" date="2023-01" db="EMBL/GenBank/DDBJ databases">
        <authorList>
            <person name="Van Ghelder C."/>
            <person name="Rancurel C."/>
        </authorList>
    </citation>
    <scope>NUCLEOTIDE SEQUENCE</scope>
    <source>
        <strain evidence="3">CNCM I-4278</strain>
    </source>
</reference>
<feature type="transmembrane region" description="Helical" evidence="2">
    <location>
        <begin position="99"/>
        <end position="116"/>
    </location>
</feature>
<dbReference type="OrthoDB" id="63581at2759"/>
<name>A0A9W4XNK1_9PLEO</name>
<evidence type="ECO:0008006" key="5">
    <source>
        <dbReference type="Google" id="ProtNLM"/>
    </source>
</evidence>
<dbReference type="EMBL" id="CAOQHR010000008">
    <property type="protein sequence ID" value="CAI6338479.1"/>
    <property type="molecule type" value="Genomic_DNA"/>
</dbReference>
<feature type="compositionally biased region" description="Acidic residues" evidence="1">
    <location>
        <begin position="219"/>
        <end position="236"/>
    </location>
</feature>
<organism evidence="3 4">
    <name type="scientific">Periconia digitata</name>
    <dbReference type="NCBI Taxonomy" id="1303443"/>
    <lineage>
        <taxon>Eukaryota</taxon>
        <taxon>Fungi</taxon>
        <taxon>Dikarya</taxon>
        <taxon>Ascomycota</taxon>
        <taxon>Pezizomycotina</taxon>
        <taxon>Dothideomycetes</taxon>
        <taxon>Pleosporomycetidae</taxon>
        <taxon>Pleosporales</taxon>
        <taxon>Massarineae</taxon>
        <taxon>Periconiaceae</taxon>
        <taxon>Periconia</taxon>
    </lineage>
</organism>
<protein>
    <recommendedName>
        <fullName evidence="5">VanZ-like domain-containing protein</fullName>
    </recommendedName>
</protein>
<comment type="caution">
    <text evidence="3">The sequence shown here is derived from an EMBL/GenBank/DDBJ whole genome shotgun (WGS) entry which is preliminary data.</text>
</comment>
<dbReference type="NCBIfam" id="NF037970">
    <property type="entry name" value="vanZ_1"/>
    <property type="match status" value="1"/>
</dbReference>
<evidence type="ECO:0000313" key="4">
    <source>
        <dbReference type="Proteomes" id="UP001152607"/>
    </source>
</evidence>
<sequence>MHAGKSCLNVQCSMEVLHVINLGATGHDAAPNHHLNSRFRSLLYYAPSLVTRSLNWKHYDMRIRKPFAGAFVAIIFISAAAGFSPSEYSIPAYKQSDKALHFIAFFLLTFCFYWILEASRRKVVHLTLTVCTLGLGCASEIIQGVLPIHREFDYYDIVANVLGSGSAIALCNWYHKRMLERKRAARGYGGVAGEDPDEDVELGEGIGAQETGVVRPTVDEELDRWDENAEDWDTTEPAETSVEQDGGGDLGDSKKRAD</sequence>
<evidence type="ECO:0000256" key="2">
    <source>
        <dbReference type="SAM" id="Phobius"/>
    </source>
</evidence>
<proteinExistence type="predicted"/>
<dbReference type="AlphaFoldDB" id="A0A9W4XNK1"/>